<feature type="transmembrane region" description="Helical" evidence="12">
    <location>
        <begin position="189"/>
        <end position="207"/>
    </location>
</feature>
<dbReference type="InterPro" id="IPR017871">
    <property type="entry name" value="ABC_transporter-like_CS"/>
</dbReference>
<evidence type="ECO:0000256" key="9">
    <source>
        <dbReference type="ARBA" id="ARBA00023136"/>
    </source>
</evidence>
<gene>
    <name evidence="15" type="ORF">FNQ90_00240</name>
</gene>
<feature type="transmembrane region" description="Helical" evidence="12">
    <location>
        <begin position="85"/>
        <end position="109"/>
    </location>
</feature>
<dbReference type="EMBL" id="VKHT01000003">
    <property type="protein sequence ID" value="MBB0242573.1"/>
    <property type="molecule type" value="Genomic_DNA"/>
</dbReference>
<evidence type="ECO:0000256" key="4">
    <source>
        <dbReference type="ARBA" id="ARBA00022519"/>
    </source>
</evidence>
<evidence type="ECO:0000256" key="12">
    <source>
        <dbReference type="SAM" id="Phobius"/>
    </source>
</evidence>
<feature type="region of interest" description="Disordered" evidence="11">
    <location>
        <begin position="1"/>
        <end position="31"/>
    </location>
</feature>
<comment type="similarity">
    <text evidence="10">Belongs to the ABC transporter superfamily. Siderophore-Fe(3+) uptake transporter (SIUT) (TC 3.A.1.21) family.</text>
</comment>
<proteinExistence type="inferred from homology"/>
<evidence type="ECO:0000256" key="5">
    <source>
        <dbReference type="ARBA" id="ARBA00022692"/>
    </source>
</evidence>
<keyword evidence="4" id="KW-0997">Cell inner membrane</keyword>
<dbReference type="PANTHER" id="PTHR24221">
    <property type="entry name" value="ATP-BINDING CASSETTE SUB-FAMILY B"/>
    <property type="match status" value="1"/>
</dbReference>
<feature type="transmembrane region" description="Helical" evidence="12">
    <location>
        <begin position="45"/>
        <end position="65"/>
    </location>
</feature>
<protein>
    <submittedName>
        <fullName evidence="15">ATP-binding cassette domain-containing protein</fullName>
    </submittedName>
</protein>
<keyword evidence="5 12" id="KW-0812">Transmembrane</keyword>
<evidence type="ECO:0000256" key="8">
    <source>
        <dbReference type="ARBA" id="ARBA00022989"/>
    </source>
</evidence>
<dbReference type="InterPro" id="IPR036640">
    <property type="entry name" value="ABC1_TM_sf"/>
</dbReference>
<dbReference type="GO" id="GO:0005886">
    <property type="term" value="C:plasma membrane"/>
    <property type="evidence" value="ECO:0007669"/>
    <property type="project" value="UniProtKB-SubCell"/>
</dbReference>
<evidence type="ECO:0000256" key="2">
    <source>
        <dbReference type="ARBA" id="ARBA00022448"/>
    </source>
</evidence>
<dbReference type="FunFam" id="3.40.50.300:FF:000221">
    <property type="entry name" value="Multidrug ABC transporter ATP-binding protein"/>
    <property type="match status" value="1"/>
</dbReference>
<dbReference type="SMART" id="SM00382">
    <property type="entry name" value="AAA"/>
    <property type="match status" value="1"/>
</dbReference>
<evidence type="ECO:0000313" key="15">
    <source>
        <dbReference type="EMBL" id="MBB0242573.1"/>
    </source>
</evidence>
<dbReference type="InterPro" id="IPR003439">
    <property type="entry name" value="ABC_transporter-like_ATP-bd"/>
</dbReference>
<evidence type="ECO:0000256" key="11">
    <source>
        <dbReference type="SAM" id="MobiDB-lite"/>
    </source>
</evidence>
<evidence type="ECO:0000256" key="1">
    <source>
        <dbReference type="ARBA" id="ARBA00004429"/>
    </source>
</evidence>
<dbReference type="PROSITE" id="PS00211">
    <property type="entry name" value="ABC_TRANSPORTER_1"/>
    <property type="match status" value="1"/>
</dbReference>
<feature type="domain" description="ABC transmembrane type-1" evidence="14">
    <location>
        <begin position="48"/>
        <end position="309"/>
    </location>
</feature>
<dbReference type="RefSeq" id="WP_182604382.1">
    <property type="nucleotide sequence ID" value="NZ_VKHT01000003.1"/>
</dbReference>
<dbReference type="GO" id="GO:0140359">
    <property type="term" value="F:ABC-type transporter activity"/>
    <property type="evidence" value="ECO:0007669"/>
    <property type="project" value="InterPro"/>
</dbReference>
<keyword evidence="16" id="KW-1185">Reference proteome</keyword>
<dbReference type="SUPFAM" id="SSF52540">
    <property type="entry name" value="P-loop containing nucleoside triphosphate hydrolases"/>
    <property type="match status" value="1"/>
</dbReference>
<name>A0A7W3T9A2_9ACTN</name>
<dbReference type="InterPro" id="IPR027417">
    <property type="entry name" value="P-loop_NTPase"/>
</dbReference>
<evidence type="ECO:0000259" key="14">
    <source>
        <dbReference type="PROSITE" id="PS50929"/>
    </source>
</evidence>
<dbReference type="PROSITE" id="PS50893">
    <property type="entry name" value="ABC_TRANSPORTER_2"/>
    <property type="match status" value="1"/>
</dbReference>
<dbReference type="PROSITE" id="PS50929">
    <property type="entry name" value="ABC_TM1F"/>
    <property type="match status" value="1"/>
</dbReference>
<dbReference type="Gene3D" id="1.20.1560.10">
    <property type="entry name" value="ABC transporter type 1, transmembrane domain"/>
    <property type="match status" value="1"/>
</dbReference>
<keyword evidence="7 15" id="KW-0067">ATP-binding</keyword>
<dbReference type="Pfam" id="PF00664">
    <property type="entry name" value="ABC_membrane"/>
    <property type="match status" value="1"/>
</dbReference>
<sequence length="666" mass="69442">MTSTTVDGPAGTEEHPAPGAGGGPSHPPKDAQAALRELRRPVAGLTRAGVLLGGLGALTTLVPFIGIAELAKELLRADGVDGGRAAGIVVVIVLGLALGWTCTGVALWLTHVADSRLQALLRRRMVDRLGGVGLGWYSATTSGQVRKAAQNDLNDLHHLVAHHDVEAAAAVVLPLGGLTYLFWLDWRLGLLAMATLPLYALAYGWMMRGIGDKLQQMDTAFGRVSAAIVEFVHGIAVVKSFGTTGRAHHAYREATHSFGRRYEGWVRPMLRLEASTSMALSAPVIAVVSLAGGIWFVERGWVGPIDVLAQVLVALIIPTTLQTVNEGFTARGAARAAAERITSLLATPVLPVAERPVHPRGHLVEFDDVTFGYGSPDGEVGPDGSDGPDGGSGASRASGEPDGVAVRGVSLTCRPGTVTALVGPSGAGKSTLAKLLLRFHDVTDGAIRVGGADLRDIAPEELYRTVGFVLQDVQLLHGTVAENLRLGRPDATDEELLAAATAAQIHERITELPRGYDSVIGEEARFSGGEAQRLAIARALLADTPVLVLDEATAFADPESEARIQDALSAVATGRTVLVIAHRLSTIVGVDRIAVLEGGRLVETGTHRELIAGGGTYARMWDAYGGDTSGAEAPGAEAPGDEAPEDGTHANTAPGTDSGRPERSEA</sequence>
<comment type="subcellular location">
    <subcellularLocation>
        <location evidence="1">Cell inner membrane</location>
        <topology evidence="1">Multi-pass membrane protein</topology>
    </subcellularLocation>
</comment>
<evidence type="ECO:0000256" key="6">
    <source>
        <dbReference type="ARBA" id="ARBA00022741"/>
    </source>
</evidence>
<dbReference type="AlphaFoldDB" id="A0A7W3T9A2"/>
<dbReference type="Gene3D" id="3.40.50.300">
    <property type="entry name" value="P-loop containing nucleotide triphosphate hydrolases"/>
    <property type="match status" value="1"/>
</dbReference>
<dbReference type="PANTHER" id="PTHR24221:SF654">
    <property type="entry name" value="ATP-BINDING CASSETTE SUB-FAMILY B MEMBER 6"/>
    <property type="match status" value="1"/>
</dbReference>
<evidence type="ECO:0000256" key="3">
    <source>
        <dbReference type="ARBA" id="ARBA00022475"/>
    </source>
</evidence>
<dbReference type="SUPFAM" id="SSF90123">
    <property type="entry name" value="ABC transporter transmembrane region"/>
    <property type="match status" value="1"/>
</dbReference>
<evidence type="ECO:0000256" key="7">
    <source>
        <dbReference type="ARBA" id="ARBA00022840"/>
    </source>
</evidence>
<evidence type="ECO:0000259" key="13">
    <source>
        <dbReference type="PROSITE" id="PS50893"/>
    </source>
</evidence>
<feature type="transmembrane region" description="Helical" evidence="12">
    <location>
        <begin position="277"/>
        <end position="295"/>
    </location>
</feature>
<feature type="region of interest" description="Disordered" evidence="11">
    <location>
        <begin position="375"/>
        <end position="402"/>
    </location>
</feature>
<keyword evidence="9 12" id="KW-0472">Membrane</keyword>
<keyword evidence="8 12" id="KW-1133">Transmembrane helix</keyword>
<dbReference type="Pfam" id="PF00005">
    <property type="entry name" value="ABC_tran"/>
    <property type="match status" value="1"/>
</dbReference>
<dbReference type="GO" id="GO:0005524">
    <property type="term" value="F:ATP binding"/>
    <property type="evidence" value="ECO:0007669"/>
    <property type="project" value="UniProtKB-KW"/>
</dbReference>
<dbReference type="InterPro" id="IPR039421">
    <property type="entry name" value="Type_1_exporter"/>
</dbReference>
<keyword evidence="2" id="KW-0813">Transport</keyword>
<accession>A0A7W3T9A2</accession>
<dbReference type="CDD" id="cd07346">
    <property type="entry name" value="ABC_6TM_exporters"/>
    <property type="match status" value="1"/>
</dbReference>
<feature type="region of interest" description="Disordered" evidence="11">
    <location>
        <begin position="626"/>
        <end position="666"/>
    </location>
</feature>
<reference evidence="16" key="1">
    <citation type="submission" date="2019-10" db="EMBL/GenBank/DDBJ databases">
        <title>Streptomyces sp. nov., a novel actinobacterium isolated from alkaline environment.</title>
        <authorList>
            <person name="Golinska P."/>
        </authorList>
    </citation>
    <scope>NUCLEOTIDE SEQUENCE [LARGE SCALE GENOMIC DNA]</scope>
    <source>
        <strain evidence="16">DSM 42118</strain>
    </source>
</reference>
<comment type="caution">
    <text evidence="15">The sequence shown here is derived from an EMBL/GenBank/DDBJ whole genome shotgun (WGS) entry which is preliminary data.</text>
</comment>
<dbReference type="InterPro" id="IPR011527">
    <property type="entry name" value="ABC1_TM_dom"/>
</dbReference>
<keyword evidence="6" id="KW-0547">Nucleotide-binding</keyword>
<evidence type="ECO:0000313" key="16">
    <source>
        <dbReference type="Proteomes" id="UP000538929"/>
    </source>
</evidence>
<organism evidence="15 16">
    <name type="scientific">Streptomyces alkaliphilus</name>
    <dbReference type="NCBI Taxonomy" id="1472722"/>
    <lineage>
        <taxon>Bacteria</taxon>
        <taxon>Bacillati</taxon>
        <taxon>Actinomycetota</taxon>
        <taxon>Actinomycetes</taxon>
        <taxon>Kitasatosporales</taxon>
        <taxon>Streptomycetaceae</taxon>
        <taxon>Streptomyces</taxon>
    </lineage>
</organism>
<evidence type="ECO:0000256" key="10">
    <source>
        <dbReference type="ARBA" id="ARBA00023455"/>
    </source>
</evidence>
<dbReference type="InterPro" id="IPR003593">
    <property type="entry name" value="AAA+_ATPase"/>
</dbReference>
<feature type="compositionally biased region" description="Low complexity" evidence="11">
    <location>
        <begin position="375"/>
        <end position="385"/>
    </location>
</feature>
<dbReference type="Proteomes" id="UP000538929">
    <property type="component" value="Unassembled WGS sequence"/>
</dbReference>
<keyword evidence="3" id="KW-1003">Cell membrane</keyword>
<feature type="domain" description="ABC transporter" evidence="13">
    <location>
        <begin position="364"/>
        <end position="623"/>
    </location>
</feature>
<dbReference type="GO" id="GO:0016887">
    <property type="term" value="F:ATP hydrolysis activity"/>
    <property type="evidence" value="ECO:0007669"/>
    <property type="project" value="InterPro"/>
</dbReference>